<name>A0ABV2CT00_9RHOO</name>
<dbReference type="RefSeq" id="WP_345928304.1">
    <property type="nucleotide sequence ID" value="NZ_JBDIVF010000006.1"/>
</dbReference>
<dbReference type="SUPFAM" id="SSF54626">
    <property type="entry name" value="Chalcone isomerase"/>
    <property type="match status" value="1"/>
</dbReference>
<evidence type="ECO:0000313" key="4">
    <source>
        <dbReference type="Proteomes" id="UP001548590"/>
    </source>
</evidence>
<dbReference type="GO" id="GO:0016853">
    <property type="term" value="F:isomerase activity"/>
    <property type="evidence" value="ECO:0007669"/>
    <property type="project" value="UniProtKB-KW"/>
</dbReference>
<keyword evidence="1" id="KW-0732">Signal</keyword>
<proteinExistence type="predicted"/>
<dbReference type="InterPro" id="IPR036298">
    <property type="entry name" value="Chalcone_isomerase_sf"/>
</dbReference>
<keyword evidence="4" id="KW-1185">Reference proteome</keyword>
<dbReference type="InterPro" id="IPR016088">
    <property type="entry name" value="Chalcone_isomerase_3-sand"/>
</dbReference>
<protein>
    <submittedName>
        <fullName evidence="3">Chalcone isomerase family protein</fullName>
    </submittedName>
</protein>
<comment type="caution">
    <text evidence="3">The sequence shown here is derived from an EMBL/GenBank/DDBJ whole genome shotgun (WGS) entry which is preliminary data.</text>
</comment>
<feature type="domain" description="Chalcone isomerase" evidence="2">
    <location>
        <begin position="27"/>
        <end position="192"/>
    </location>
</feature>
<dbReference type="PANTHER" id="PTHR47698">
    <property type="entry name" value="FATTY-ACID-BINDING PROTEIN 3, CHLOROPLASTIC"/>
    <property type="match status" value="1"/>
</dbReference>
<sequence>MKSPRHTRAASALALALAFTAPAALCAEVAGVKVEDTVRSEQGELLLNGAGLRTKIVFKVYVAALYLPQKESNASAILQGKGPRRMVLRMMRNVDGDTLHEALDEGLRNNLGSAELDAIKAPLARLSEVFKALGKAREGDIIQLDISQAGLAIAVNGTPRGQIASEALGRGLLRVWLGEKPAEASLKSALLGQ</sequence>
<evidence type="ECO:0000313" key="3">
    <source>
        <dbReference type="EMBL" id="MET1491032.1"/>
    </source>
</evidence>
<dbReference type="EMBL" id="JBEWLZ010000008">
    <property type="protein sequence ID" value="MET1491032.1"/>
    <property type="molecule type" value="Genomic_DNA"/>
</dbReference>
<accession>A0ABV2CT00</accession>
<dbReference type="Pfam" id="PF16036">
    <property type="entry name" value="Chalcone_3"/>
    <property type="match status" value="1"/>
</dbReference>
<organism evidence="3 4">
    <name type="scientific">Uliginosibacterium paludis</name>
    <dbReference type="NCBI Taxonomy" id="1615952"/>
    <lineage>
        <taxon>Bacteria</taxon>
        <taxon>Pseudomonadati</taxon>
        <taxon>Pseudomonadota</taxon>
        <taxon>Betaproteobacteria</taxon>
        <taxon>Rhodocyclales</taxon>
        <taxon>Zoogloeaceae</taxon>
        <taxon>Uliginosibacterium</taxon>
    </lineage>
</organism>
<evidence type="ECO:0000259" key="2">
    <source>
        <dbReference type="Pfam" id="PF16036"/>
    </source>
</evidence>
<feature type="chain" id="PRO_5047340105" evidence="1">
    <location>
        <begin position="27"/>
        <end position="193"/>
    </location>
</feature>
<dbReference type="PANTHER" id="PTHR47698:SF2">
    <property type="entry name" value="FATTY-ACID-BINDING PROTEIN 3, CHLOROPLASTIC"/>
    <property type="match status" value="1"/>
</dbReference>
<gene>
    <name evidence="3" type="ORF">ABVT11_14430</name>
</gene>
<dbReference type="Gene3D" id="3.50.70.10">
    <property type="match status" value="1"/>
</dbReference>
<evidence type="ECO:0000256" key="1">
    <source>
        <dbReference type="SAM" id="SignalP"/>
    </source>
</evidence>
<reference evidence="3 4" key="1">
    <citation type="submission" date="2024-07" db="EMBL/GenBank/DDBJ databases">
        <title>Uliginosibacterium paludis KCTC:42655.</title>
        <authorList>
            <person name="Kim M.K."/>
        </authorList>
    </citation>
    <scope>NUCLEOTIDE SEQUENCE [LARGE SCALE GENOMIC DNA]</scope>
    <source>
        <strain evidence="3 4">KCTC 42655</strain>
    </source>
</reference>
<dbReference type="InterPro" id="IPR016087">
    <property type="entry name" value="Chalcone_isomerase"/>
</dbReference>
<keyword evidence="3" id="KW-0413">Isomerase</keyword>
<dbReference type="Proteomes" id="UP001548590">
    <property type="component" value="Unassembled WGS sequence"/>
</dbReference>
<feature type="signal peptide" evidence="1">
    <location>
        <begin position="1"/>
        <end position="26"/>
    </location>
</feature>